<evidence type="ECO:0000313" key="1">
    <source>
        <dbReference type="EMBL" id="MCX8524309.1"/>
    </source>
</evidence>
<dbReference type="Gene3D" id="2.130.10.10">
    <property type="entry name" value="YVTN repeat-like/Quinoprotein amine dehydrogenase"/>
    <property type="match status" value="1"/>
</dbReference>
<organism evidence="1 2">
    <name type="scientific">Chryseobacterium formosus</name>
    <dbReference type="NCBI Taxonomy" id="1537363"/>
    <lineage>
        <taxon>Bacteria</taxon>
        <taxon>Pseudomonadati</taxon>
        <taxon>Bacteroidota</taxon>
        <taxon>Flavobacteriia</taxon>
        <taxon>Flavobacteriales</taxon>
        <taxon>Weeksellaceae</taxon>
        <taxon>Chryseobacterium group</taxon>
        <taxon>Chryseobacterium</taxon>
    </lineage>
</organism>
<name>A0ABT3XQA9_9FLAO</name>
<sequence length="396" mass="46641">MKPLVYLRYFFVFFSVSLFSQTQMYKSELSLDDIKNQSTLGSIVMVDGKILFNSNNYLLSCLEKGNHKILWERKIGWRSNQAPFTYNDSFFYGNYDGESRKVHQYDINSGKTIRILELQSISTKPYFKNSILYATAIADGGKLLAYDIENDKILWQQNINHGADVEPVYLKDKIITNAEDDLWFEIDYNGNFVINPSETITTIDDKKATVKKFQFLSHDGTPITKEWLKKNKLANSEFKIEKNQNYTFLLSERYLTVLGKKGNKKLQLDLETLVSPEEYENESLLDILSSENEKIWFVYQNHLIHYDVKKEKMLRNVYLNNWQPHQFILDGRNIWLISKNDGQLYHLDFEPDEDLNRKIQRENAIREHFRCDLPNPDKIKVAKEAEENLKNMQTDQ</sequence>
<gene>
    <name evidence="1" type="ORF">OF897_10340</name>
</gene>
<protein>
    <recommendedName>
        <fullName evidence="3">PQQ-like domain-containing protein</fullName>
    </recommendedName>
</protein>
<evidence type="ECO:0008006" key="3">
    <source>
        <dbReference type="Google" id="ProtNLM"/>
    </source>
</evidence>
<comment type="caution">
    <text evidence="1">The sequence shown here is derived from an EMBL/GenBank/DDBJ whole genome shotgun (WGS) entry which is preliminary data.</text>
</comment>
<proteinExistence type="predicted"/>
<dbReference type="InterPro" id="IPR015943">
    <property type="entry name" value="WD40/YVTN_repeat-like_dom_sf"/>
</dbReference>
<dbReference type="EMBL" id="JAOVZW010000011">
    <property type="protein sequence ID" value="MCX8524309.1"/>
    <property type="molecule type" value="Genomic_DNA"/>
</dbReference>
<keyword evidence="2" id="KW-1185">Reference proteome</keyword>
<dbReference type="SUPFAM" id="SSF50998">
    <property type="entry name" value="Quinoprotein alcohol dehydrogenase-like"/>
    <property type="match status" value="1"/>
</dbReference>
<reference evidence="1" key="1">
    <citation type="submission" date="2022-10" db="EMBL/GenBank/DDBJ databases">
        <title>Chryseobacterium sp. nov., a novel bacterial species.</title>
        <authorList>
            <person name="Cao Y."/>
        </authorList>
    </citation>
    <scope>NUCLEOTIDE SEQUENCE</scope>
    <source>
        <strain evidence="1">CCTCC AB2015118</strain>
    </source>
</reference>
<accession>A0ABT3XQA9</accession>
<dbReference type="Proteomes" id="UP001073122">
    <property type="component" value="Unassembled WGS sequence"/>
</dbReference>
<evidence type="ECO:0000313" key="2">
    <source>
        <dbReference type="Proteomes" id="UP001073122"/>
    </source>
</evidence>
<dbReference type="InterPro" id="IPR011047">
    <property type="entry name" value="Quinoprotein_ADH-like_sf"/>
</dbReference>
<dbReference type="RefSeq" id="WP_267265612.1">
    <property type="nucleotide sequence ID" value="NZ_JAOVZW010000011.1"/>
</dbReference>